<dbReference type="InterPro" id="IPR000238">
    <property type="entry name" value="RbfA"/>
</dbReference>
<protein>
    <recommendedName>
        <fullName evidence="2">Ribosome-binding factor A</fullName>
    </recommendedName>
</protein>
<dbReference type="HAMAP" id="MF_00003">
    <property type="entry name" value="RbfA"/>
    <property type="match status" value="1"/>
</dbReference>
<name>A0A381R5Q6_9ZZZZ</name>
<evidence type="ECO:0000313" key="1">
    <source>
        <dbReference type="EMBL" id="SUZ86198.1"/>
    </source>
</evidence>
<dbReference type="AlphaFoldDB" id="A0A381R5Q6"/>
<dbReference type="PANTHER" id="PTHR33515:SF1">
    <property type="entry name" value="RIBOSOME-BINDING FACTOR A, CHLOROPLASTIC-RELATED"/>
    <property type="match status" value="1"/>
</dbReference>
<dbReference type="InterPro" id="IPR015946">
    <property type="entry name" value="KH_dom-like_a/b"/>
</dbReference>
<dbReference type="SUPFAM" id="SSF89919">
    <property type="entry name" value="Ribosome-binding factor A, RbfA"/>
    <property type="match status" value="1"/>
</dbReference>
<dbReference type="EMBL" id="UINC01001670">
    <property type="protein sequence ID" value="SUZ86198.1"/>
    <property type="molecule type" value="Genomic_DNA"/>
</dbReference>
<dbReference type="NCBIfam" id="TIGR00082">
    <property type="entry name" value="rbfA"/>
    <property type="match status" value="1"/>
</dbReference>
<dbReference type="InterPro" id="IPR020053">
    <property type="entry name" value="Ribosome-bd_factorA_CS"/>
</dbReference>
<dbReference type="InterPro" id="IPR023799">
    <property type="entry name" value="RbfA_dom_sf"/>
</dbReference>
<dbReference type="PANTHER" id="PTHR33515">
    <property type="entry name" value="RIBOSOME-BINDING FACTOR A, CHLOROPLASTIC-RELATED"/>
    <property type="match status" value="1"/>
</dbReference>
<proteinExistence type="inferred from homology"/>
<accession>A0A381R5Q6</accession>
<dbReference type="GO" id="GO:0005829">
    <property type="term" value="C:cytosol"/>
    <property type="evidence" value="ECO:0007669"/>
    <property type="project" value="TreeGrafter"/>
</dbReference>
<dbReference type="Pfam" id="PF02033">
    <property type="entry name" value="RBFA"/>
    <property type="match status" value="1"/>
</dbReference>
<dbReference type="PROSITE" id="PS01319">
    <property type="entry name" value="RBFA"/>
    <property type="match status" value="1"/>
</dbReference>
<organism evidence="1">
    <name type="scientific">marine metagenome</name>
    <dbReference type="NCBI Taxonomy" id="408172"/>
    <lineage>
        <taxon>unclassified sequences</taxon>
        <taxon>metagenomes</taxon>
        <taxon>ecological metagenomes</taxon>
    </lineage>
</organism>
<evidence type="ECO:0008006" key="2">
    <source>
        <dbReference type="Google" id="ProtNLM"/>
    </source>
</evidence>
<gene>
    <name evidence="1" type="ORF">METZ01_LOCUS39052</name>
</gene>
<dbReference type="GO" id="GO:0043024">
    <property type="term" value="F:ribosomal small subunit binding"/>
    <property type="evidence" value="ECO:0007669"/>
    <property type="project" value="TreeGrafter"/>
</dbReference>
<reference evidence="1" key="1">
    <citation type="submission" date="2018-05" db="EMBL/GenBank/DDBJ databases">
        <authorList>
            <person name="Lanie J.A."/>
            <person name="Ng W.-L."/>
            <person name="Kazmierczak K.M."/>
            <person name="Andrzejewski T.M."/>
            <person name="Davidsen T.M."/>
            <person name="Wayne K.J."/>
            <person name="Tettelin H."/>
            <person name="Glass J.I."/>
            <person name="Rusch D."/>
            <person name="Podicherti R."/>
            <person name="Tsui H.-C.T."/>
            <person name="Winkler M.E."/>
        </authorList>
    </citation>
    <scope>NUCLEOTIDE SEQUENCE</scope>
</reference>
<feature type="non-terminal residue" evidence="1">
    <location>
        <position position="1"/>
    </location>
</feature>
<sequence>VNTKPFSRVERVEQELLKRVNQILSKDVDLRKYGFLTFSSIKMTADLKHANIFYSIINPTKEIELIDRELNDMVPLFRKHVAAKIRLKFTPTLKFIYDNSFEEFEKINNLISKIN</sequence>
<dbReference type="Gene3D" id="3.30.300.20">
    <property type="match status" value="1"/>
</dbReference>
<dbReference type="GO" id="GO:0006364">
    <property type="term" value="P:rRNA processing"/>
    <property type="evidence" value="ECO:0007669"/>
    <property type="project" value="InterPro"/>
</dbReference>